<dbReference type="GO" id="GO:0009097">
    <property type="term" value="P:isoleucine biosynthetic process"/>
    <property type="evidence" value="ECO:0007669"/>
    <property type="project" value="UniProtKB-UniRule"/>
</dbReference>
<organism evidence="10 11">
    <name type="scientific">Oceaniferula flava</name>
    <dbReference type="NCBI Taxonomy" id="2800421"/>
    <lineage>
        <taxon>Bacteria</taxon>
        <taxon>Pseudomonadati</taxon>
        <taxon>Verrucomicrobiota</taxon>
        <taxon>Verrucomicrobiia</taxon>
        <taxon>Verrucomicrobiales</taxon>
        <taxon>Verrucomicrobiaceae</taxon>
        <taxon>Oceaniferula</taxon>
    </lineage>
</organism>
<dbReference type="InterPro" id="IPR019455">
    <property type="entry name" value="Acetolactate_synth_ssu_C"/>
</dbReference>
<dbReference type="Pfam" id="PF10369">
    <property type="entry name" value="ALS_ss_C"/>
    <property type="match status" value="1"/>
</dbReference>
<comment type="subunit">
    <text evidence="4 8">Dimer of large and small chains.</text>
</comment>
<dbReference type="EC" id="2.2.1.6" evidence="8"/>
<dbReference type="InterPro" id="IPR027271">
    <property type="entry name" value="Acetolactate_synth/TF_NikR_C"/>
</dbReference>
<proteinExistence type="inferred from homology"/>
<dbReference type="PROSITE" id="PS51671">
    <property type="entry name" value="ACT"/>
    <property type="match status" value="1"/>
</dbReference>
<evidence type="ECO:0000313" key="10">
    <source>
        <dbReference type="EMBL" id="MBK1855971.1"/>
    </source>
</evidence>
<dbReference type="InterPro" id="IPR039557">
    <property type="entry name" value="AHAS_ACT"/>
</dbReference>
<evidence type="ECO:0000256" key="6">
    <source>
        <dbReference type="ARBA" id="ARBA00023304"/>
    </source>
</evidence>
<comment type="catalytic activity">
    <reaction evidence="7 8">
        <text>2 pyruvate + H(+) = (2S)-2-acetolactate + CO2</text>
        <dbReference type="Rhea" id="RHEA:25249"/>
        <dbReference type="ChEBI" id="CHEBI:15361"/>
        <dbReference type="ChEBI" id="CHEBI:15378"/>
        <dbReference type="ChEBI" id="CHEBI:16526"/>
        <dbReference type="ChEBI" id="CHEBI:58476"/>
        <dbReference type="EC" id="2.2.1.6"/>
    </reaction>
</comment>
<evidence type="ECO:0000313" key="11">
    <source>
        <dbReference type="Proteomes" id="UP000634206"/>
    </source>
</evidence>
<evidence type="ECO:0000256" key="7">
    <source>
        <dbReference type="ARBA" id="ARBA00048670"/>
    </source>
</evidence>
<evidence type="ECO:0000256" key="5">
    <source>
        <dbReference type="ARBA" id="ARBA00022605"/>
    </source>
</evidence>
<comment type="pathway">
    <text evidence="1 8">Amino-acid biosynthesis; L-isoleucine biosynthesis; L-isoleucine from 2-oxobutanoate: step 1/4.</text>
</comment>
<dbReference type="GO" id="GO:0009099">
    <property type="term" value="P:L-valine biosynthetic process"/>
    <property type="evidence" value="ECO:0007669"/>
    <property type="project" value="UniProtKB-UniRule"/>
</dbReference>
<dbReference type="Gene3D" id="3.30.70.1150">
    <property type="entry name" value="ACT-like. Chain A, domain 2"/>
    <property type="match status" value="1"/>
</dbReference>
<comment type="function">
    <text evidence="8">Catalyzes the conversion of 2 pyruvate molecules into acetolactate in the first common step of the biosynthetic pathway of the branched-amino acids such as leucine, isoleucine, and valine.</text>
</comment>
<dbReference type="PANTHER" id="PTHR30239">
    <property type="entry name" value="ACETOLACTATE SYNTHASE SMALL SUBUNIT"/>
    <property type="match status" value="1"/>
</dbReference>
<gene>
    <name evidence="10" type="primary">ilvN</name>
    <name evidence="10" type="ORF">JIN83_13445</name>
</gene>
<dbReference type="AlphaFoldDB" id="A0AAE2VDD8"/>
<dbReference type="Gene3D" id="3.30.70.260">
    <property type="match status" value="1"/>
</dbReference>
<dbReference type="PANTHER" id="PTHR30239:SF0">
    <property type="entry name" value="ACETOLACTATE SYNTHASE SMALL SUBUNIT 1, CHLOROPLASTIC"/>
    <property type="match status" value="1"/>
</dbReference>
<sequence length="178" mass="19733">MSLVTTDNPPEFFISEAPVHTLSVLVNNKAGVLMRICQVFARRGYNIDSLVVSQGRDKQFSRMTIGISGDPAGLEQIILQVTKLVDVIHCVEHDSDHSVVKELLLVKFLVDKEDRTEALQIIDHYDGKTVDLTPTSMIAMINGESSKIDASLAMFSQFEIIETVRTGKVVMARSEKPT</sequence>
<evidence type="ECO:0000256" key="8">
    <source>
        <dbReference type="RuleBase" id="RU368092"/>
    </source>
</evidence>
<dbReference type="InterPro" id="IPR054480">
    <property type="entry name" value="AHAS_small-like_ACT"/>
</dbReference>
<dbReference type="GO" id="GO:0005829">
    <property type="term" value="C:cytosol"/>
    <property type="evidence" value="ECO:0007669"/>
    <property type="project" value="TreeGrafter"/>
</dbReference>
<dbReference type="InterPro" id="IPR045865">
    <property type="entry name" value="ACT-like_dom_sf"/>
</dbReference>
<evidence type="ECO:0000256" key="1">
    <source>
        <dbReference type="ARBA" id="ARBA00004974"/>
    </source>
</evidence>
<dbReference type="EMBL" id="JAENIG010000009">
    <property type="protein sequence ID" value="MBK1855971.1"/>
    <property type="molecule type" value="Genomic_DNA"/>
</dbReference>
<keyword evidence="5 8" id="KW-0028">Amino-acid biosynthesis</keyword>
<dbReference type="GO" id="GO:0003984">
    <property type="term" value="F:acetolactate synthase activity"/>
    <property type="evidence" value="ECO:0007669"/>
    <property type="project" value="UniProtKB-UniRule"/>
</dbReference>
<dbReference type="GO" id="GO:1990610">
    <property type="term" value="F:acetolactate synthase regulator activity"/>
    <property type="evidence" value="ECO:0007669"/>
    <property type="project" value="UniProtKB-UniRule"/>
</dbReference>
<accession>A0AAE2VDD8</accession>
<comment type="pathway">
    <text evidence="2 8">Amino-acid biosynthesis; L-valine biosynthesis; L-valine from pyruvate: step 1/4.</text>
</comment>
<dbReference type="Proteomes" id="UP000634206">
    <property type="component" value="Unassembled WGS sequence"/>
</dbReference>
<comment type="similarity">
    <text evidence="3 8">Belongs to the acetolactate synthase small subunit family.</text>
</comment>
<dbReference type="SUPFAM" id="SSF55021">
    <property type="entry name" value="ACT-like"/>
    <property type="match status" value="2"/>
</dbReference>
<dbReference type="InterPro" id="IPR002912">
    <property type="entry name" value="ACT_dom"/>
</dbReference>
<keyword evidence="8 10" id="KW-0808">Transferase</keyword>
<dbReference type="NCBIfam" id="NF008864">
    <property type="entry name" value="PRK11895.1"/>
    <property type="match status" value="1"/>
</dbReference>
<evidence type="ECO:0000256" key="3">
    <source>
        <dbReference type="ARBA" id="ARBA00006341"/>
    </source>
</evidence>
<evidence type="ECO:0000259" key="9">
    <source>
        <dbReference type="PROSITE" id="PS51671"/>
    </source>
</evidence>
<name>A0AAE2VDD8_9BACT</name>
<dbReference type="NCBIfam" id="TIGR00119">
    <property type="entry name" value="acolac_sm"/>
    <property type="match status" value="1"/>
</dbReference>
<dbReference type="Pfam" id="PF22629">
    <property type="entry name" value="ACT_AHAS_ss"/>
    <property type="match status" value="1"/>
</dbReference>
<keyword evidence="6 8" id="KW-0100">Branched-chain amino acid biosynthesis</keyword>
<comment type="caution">
    <text evidence="10">The sequence shown here is derived from an EMBL/GenBank/DDBJ whole genome shotgun (WGS) entry which is preliminary data.</text>
</comment>
<dbReference type="RefSeq" id="WP_309490583.1">
    <property type="nucleotide sequence ID" value="NZ_JAENIG010000009.1"/>
</dbReference>
<feature type="domain" description="ACT" evidence="9">
    <location>
        <begin position="21"/>
        <end position="95"/>
    </location>
</feature>
<evidence type="ECO:0000256" key="4">
    <source>
        <dbReference type="ARBA" id="ARBA00011744"/>
    </source>
</evidence>
<keyword evidence="11" id="KW-1185">Reference proteome</keyword>
<reference evidence="10" key="1">
    <citation type="submission" date="2021-01" db="EMBL/GenBank/DDBJ databases">
        <title>Modified the classification status of verrucomicrobia.</title>
        <authorList>
            <person name="Feng X."/>
        </authorList>
    </citation>
    <scope>NUCLEOTIDE SEQUENCE</scope>
    <source>
        <strain evidence="10">5K15</strain>
    </source>
</reference>
<dbReference type="InterPro" id="IPR004789">
    <property type="entry name" value="Acetalactate_synth_ssu"/>
</dbReference>
<protein>
    <recommendedName>
        <fullName evidence="8">Acetolactate synthase small subunit</fullName>
        <shortName evidence="8">AHAS</shortName>
        <shortName evidence="8">ALS</shortName>
        <ecNumber evidence="8">2.2.1.6</ecNumber>
    </recommendedName>
    <alternativeName>
        <fullName evidence="8">Acetohydroxy-acid synthase small subunit</fullName>
    </alternativeName>
</protein>
<evidence type="ECO:0000256" key="2">
    <source>
        <dbReference type="ARBA" id="ARBA00005025"/>
    </source>
</evidence>
<dbReference type="CDD" id="cd04878">
    <property type="entry name" value="ACT_AHAS"/>
    <property type="match status" value="1"/>
</dbReference>